<feature type="domain" description="Helicase C-terminal" evidence="11">
    <location>
        <begin position="933"/>
        <end position="1095"/>
    </location>
</feature>
<dbReference type="PANTHER" id="PTHR45626:SF17">
    <property type="entry name" value="HELICASE-LIKE TRANSCRIPTION FACTOR"/>
    <property type="match status" value="1"/>
</dbReference>
<dbReference type="Pfam" id="PF00271">
    <property type="entry name" value="Helicase_C"/>
    <property type="match status" value="1"/>
</dbReference>
<dbReference type="SUPFAM" id="SSF57850">
    <property type="entry name" value="RING/U-box"/>
    <property type="match status" value="1"/>
</dbReference>
<dbReference type="GO" id="GO:0016787">
    <property type="term" value="F:hydrolase activity"/>
    <property type="evidence" value="ECO:0007669"/>
    <property type="project" value="UniProtKB-KW"/>
</dbReference>
<keyword evidence="7" id="KW-0862">Zinc</keyword>
<sequence>MEGSHENMGPLTGLAGHATGPMDAQMHNTQEPPLQPDSLDVSQMLLDSIDRRRESSGHKEAFALSRLALQMNEREHAEIPSFRIPSPQDDQAHAGHIDGDNALFVPETDPLPLNLSFPDAVSPLNDQQMAELLQDFNQTNGETSPVRLPSQGVPHLDLSSLQTGRVSVTAPVDNAEDEVSLKSPSVQTISSSSSCSGDNETPIVDFPDVPDDIEDQEYPSEWPEEELERSARGDLSNTKKALGKQAKSSYSSLDEPDASTSGQLPVEKKIGSSDKVTNKPQPRRRRHNRVSADDKRKSKALGLDFVLGRKKQEIPPNRSRKRKDRGFDFNPAAVKRSKRGDPGAKEYLEALLASRIIPDAHENASLAAIPESVERDKMKALTKLVASIPSADPNEAKSDKKKILEATRKFTNPARSDGKLGWQLKGLNTSLYHFQLLGAAFMRDRENSLQGPFGGLFCDIMGLGKTIQALANIVDGKPSDPEDPVRTTLIVVPSQLVSHWKAQITKHCDKKAIGEVLIYKANSRLETLDTVGSLEKYDVIITTYDEVRRSYPRIKAPTDETNDDKIKEWWDESYEEIGPLHEVKFHRIILDEGHIIKNHLSSVSIAIRALTGHYKWILSGTPVHNYLEEFYPLFDFLGVPRIGNMGHFMKSFCSDENGHSRLVNLLRSFLFRRTHKSRLFSLPVIKLPDVGERIVKVQFCSVERELYNAISEVFIENINGCARLGQPNLAQYRCFLSMILMLLQWLVSVRMNMTVLNDRENEDVGQCLEELHGDKAILMESFHQFMCELHETENWDERLERTNCPSCKFVPVNPVITSCKHLYCEECYYLLLNDKNTTLGKPTCRSCLDSIEEAAYYEEQMPKQTQSVQTTPPAAKNKGKKLEKKKTTKKGPGSSMRRITAGQIESDEESDADEDTDWIKACAQHMPSAKLTKIREILAGWLAEDSSSKVVIFTQFLDFVRILITMCTTEGWPFACLTGKQRLAAREENMRVFSDKEGQVRVLIASLKAGGIGIDLSAANKCILVDLWWNEAIQEQAFCRLFRIGQESTVQFVKLIVESSIDDYLLDLQTRKSAEIRSTMGEDVLKNRDTIEDLLRVFAHVEKDSNGVFHLQPKTSSRDVKKKTGFRPSFGVF</sequence>
<dbReference type="InterPro" id="IPR017907">
    <property type="entry name" value="Znf_RING_CS"/>
</dbReference>
<keyword evidence="2" id="KW-0479">Metal-binding</keyword>
<dbReference type="GO" id="GO:0005524">
    <property type="term" value="F:ATP binding"/>
    <property type="evidence" value="ECO:0007669"/>
    <property type="project" value="UniProtKB-KW"/>
</dbReference>
<dbReference type="PANTHER" id="PTHR45626">
    <property type="entry name" value="TRANSCRIPTION TERMINATION FACTOR 2-RELATED"/>
    <property type="match status" value="1"/>
</dbReference>
<keyword evidence="6 12" id="KW-0347">Helicase</keyword>
<dbReference type="PROSITE" id="PS51192">
    <property type="entry name" value="HELICASE_ATP_BIND_1"/>
    <property type="match status" value="1"/>
</dbReference>
<dbReference type="PROSITE" id="PS51194">
    <property type="entry name" value="HELICASE_CTER"/>
    <property type="match status" value="1"/>
</dbReference>
<proteinExistence type="inferred from homology"/>
<evidence type="ECO:0000313" key="13">
    <source>
        <dbReference type="Proteomes" id="UP000248423"/>
    </source>
</evidence>
<dbReference type="InterPro" id="IPR000330">
    <property type="entry name" value="SNF2_N"/>
</dbReference>
<evidence type="ECO:0000256" key="9">
    <source>
        <dbReference type="SAM" id="MobiDB-lite"/>
    </source>
</evidence>
<dbReference type="STRING" id="1448318.A0A319EFI0"/>
<dbReference type="Pfam" id="PF00176">
    <property type="entry name" value="SNF2-rel_dom"/>
    <property type="match status" value="1"/>
</dbReference>
<dbReference type="AlphaFoldDB" id="A0A319EFI0"/>
<accession>A0A319EFI0</accession>
<feature type="region of interest" description="Disordered" evidence="9">
    <location>
        <begin position="138"/>
        <end position="341"/>
    </location>
</feature>
<dbReference type="InterPro" id="IPR027417">
    <property type="entry name" value="P-loop_NTPase"/>
</dbReference>
<evidence type="ECO:0000256" key="4">
    <source>
        <dbReference type="ARBA" id="ARBA00022771"/>
    </source>
</evidence>
<dbReference type="Proteomes" id="UP000248423">
    <property type="component" value="Unassembled WGS sequence"/>
</dbReference>
<feature type="compositionally biased region" description="Basic residues" evidence="9">
    <location>
        <begin position="877"/>
        <end position="889"/>
    </location>
</feature>
<evidence type="ECO:0000256" key="6">
    <source>
        <dbReference type="ARBA" id="ARBA00022806"/>
    </source>
</evidence>
<dbReference type="GO" id="GO:0008094">
    <property type="term" value="F:ATP-dependent activity, acting on DNA"/>
    <property type="evidence" value="ECO:0007669"/>
    <property type="project" value="TreeGrafter"/>
</dbReference>
<evidence type="ECO:0000313" key="12">
    <source>
        <dbReference type="EMBL" id="PYI08997.1"/>
    </source>
</evidence>
<dbReference type="InterPro" id="IPR001650">
    <property type="entry name" value="Helicase_C-like"/>
</dbReference>
<dbReference type="GO" id="GO:0005634">
    <property type="term" value="C:nucleus"/>
    <property type="evidence" value="ECO:0007669"/>
    <property type="project" value="TreeGrafter"/>
</dbReference>
<feature type="compositionally biased region" description="Polar residues" evidence="9">
    <location>
        <begin position="862"/>
        <end position="872"/>
    </location>
</feature>
<feature type="compositionally biased region" description="Acidic residues" evidence="9">
    <location>
        <begin position="208"/>
        <end position="227"/>
    </location>
</feature>
<dbReference type="Gene3D" id="3.40.50.10810">
    <property type="entry name" value="Tandem AAA-ATPase domain"/>
    <property type="match status" value="1"/>
</dbReference>
<evidence type="ECO:0000256" key="7">
    <source>
        <dbReference type="ARBA" id="ARBA00022833"/>
    </source>
</evidence>
<dbReference type="CDD" id="cd18008">
    <property type="entry name" value="DEXDc_SHPRH-like"/>
    <property type="match status" value="1"/>
</dbReference>
<protein>
    <submittedName>
        <fullName evidence="12">SNF2 family helicase</fullName>
    </submittedName>
</protein>
<feature type="region of interest" description="Disordered" evidence="9">
    <location>
        <begin position="82"/>
        <end position="101"/>
    </location>
</feature>
<dbReference type="GO" id="GO:0004386">
    <property type="term" value="F:helicase activity"/>
    <property type="evidence" value="ECO:0007669"/>
    <property type="project" value="UniProtKB-KW"/>
</dbReference>
<feature type="domain" description="Helicase ATP-binding" evidence="10">
    <location>
        <begin position="446"/>
        <end position="640"/>
    </location>
</feature>
<feature type="compositionally biased region" description="Polar residues" evidence="9">
    <location>
        <begin position="246"/>
        <end position="263"/>
    </location>
</feature>
<evidence type="ECO:0000256" key="3">
    <source>
        <dbReference type="ARBA" id="ARBA00022741"/>
    </source>
</evidence>
<dbReference type="InterPro" id="IPR049730">
    <property type="entry name" value="SNF2/RAD54-like_C"/>
</dbReference>
<feature type="compositionally biased region" description="Basic and acidic residues" evidence="9">
    <location>
        <begin position="90"/>
        <end position="99"/>
    </location>
</feature>
<dbReference type="InterPro" id="IPR050628">
    <property type="entry name" value="SNF2_RAD54_helicase_TF"/>
</dbReference>
<keyword evidence="8" id="KW-0067">ATP-binding</keyword>
<dbReference type="SMART" id="SM00490">
    <property type="entry name" value="HELICc"/>
    <property type="match status" value="1"/>
</dbReference>
<evidence type="ECO:0000256" key="8">
    <source>
        <dbReference type="ARBA" id="ARBA00022840"/>
    </source>
</evidence>
<evidence type="ECO:0000256" key="5">
    <source>
        <dbReference type="ARBA" id="ARBA00022801"/>
    </source>
</evidence>
<evidence type="ECO:0000256" key="1">
    <source>
        <dbReference type="ARBA" id="ARBA00007025"/>
    </source>
</evidence>
<dbReference type="GO" id="GO:0006281">
    <property type="term" value="P:DNA repair"/>
    <property type="evidence" value="ECO:0007669"/>
    <property type="project" value="TreeGrafter"/>
</dbReference>
<dbReference type="SMART" id="SM00487">
    <property type="entry name" value="DEXDc"/>
    <property type="match status" value="1"/>
</dbReference>
<dbReference type="Pfam" id="PF00097">
    <property type="entry name" value="zf-C3HC4"/>
    <property type="match status" value="1"/>
</dbReference>
<name>A0A319EFI0_ASPSB</name>
<feature type="compositionally biased region" description="Basic and acidic residues" evidence="9">
    <location>
        <begin position="48"/>
        <end position="57"/>
    </location>
</feature>
<dbReference type="SUPFAM" id="SSF52540">
    <property type="entry name" value="P-loop containing nucleoside triphosphate hydrolases"/>
    <property type="match status" value="2"/>
</dbReference>
<feature type="region of interest" description="Disordered" evidence="9">
    <location>
        <begin position="860"/>
        <end position="912"/>
    </location>
</feature>
<dbReference type="InterPro" id="IPR018957">
    <property type="entry name" value="Znf_C3HC4_RING-type"/>
</dbReference>
<feature type="region of interest" description="Disordered" evidence="9">
    <location>
        <begin position="1"/>
        <end position="57"/>
    </location>
</feature>
<dbReference type="GO" id="GO:0008270">
    <property type="term" value="F:zinc ion binding"/>
    <property type="evidence" value="ECO:0007669"/>
    <property type="project" value="UniProtKB-KW"/>
</dbReference>
<comment type="similarity">
    <text evidence="1">Belongs to the SNF2/RAD54 helicase family.</text>
</comment>
<feature type="compositionally biased region" description="Low complexity" evidence="9">
    <location>
        <begin position="183"/>
        <end position="207"/>
    </location>
</feature>
<dbReference type="CDD" id="cd18793">
    <property type="entry name" value="SF2_C_SNF"/>
    <property type="match status" value="1"/>
</dbReference>
<evidence type="ECO:0000259" key="10">
    <source>
        <dbReference type="PROSITE" id="PS51192"/>
    </source>
</evidence>
<evidence type="ECO:0000259" key="11">
    <source>
        <dbReference type="PROSITE" id="PS51194"/>
    </source>
</evidence>
<dbReference type="EMBL" id="KZ826331">
    <property type="protein sequence ID" value="PYI08997.1"/>
    <property type="molecule type" value="Genomic_DNA"/>
</dbReference>
<dbReference type="InterPro" id="IPR013083">
    <property type="entry name" value="Znf_RING/FYVE/PHD"/>
</dbReference>
<gene>
    <name evidence="12" type="ORF">BO78DRAFT_459548</name>
</gene>
<dbReference type="OrthoDB" id="1699231at2759"/>
<reference evidence="12 13" key="1">
    <citation type="submission" date="2018-02" db="EMBL/GenBank/DDBJ databases">
        <title>The genomes of Aspergillus section Nigri reveals drivers in fungal speciation.</title>
        <authorList>
            <consortium name="DOE Joint Genome Institute"/>
            <person name="Vesth T.C."/>
            <person name="Nybo J."/>
            <person name="Theobald S."/>
            <person name="Brandl J."/>
            <person name="Frisvad J.C."/>
            <person name="Nielsen K.F."/>
            <person name="Lyhne E.K."/>
            <person name="Kogle M.E."/>
            <person name="Kuo A."/>
            <person name="Riley R."/>
            <person name="Clum A."/>
            <person name="Nolan M."/>
            <person name="Lipzen A."/>
            <person name="Salamov A."/>
            <person name="Henrissat B."/>
            <person name="Wiebenga A."/>
            <person name="De vries R.P."/>
            <person name="Grigoriev I.V."/>
            <person name="Mortensen U.H."/>
            <person name="Andersen M.R."/>
            <person name="Baker S.E."/>
        </authorList>
    </citation>
    <scope>NUCLEOTIDE SEQUENCE [LARGE SCALE GENOMIC DNA]</scope>
    <source>
        <strain evidence="12 13">CBS 121057</strain>
    </source>
</reference>
<dbReference type="Gene3D" id="3.40.50.300">
    <property type="entry name" value="P-loop containing nucleotide triphosphate hydrolases"/>
    <property type="match status" value="1"/>
</dbReference>
<dbReference type="InterPro" id="IPR014001">
    <property type="entry name" value="Helicase_ATP-bd"/>
</dbReference>
<keyword evidence="5" id="KW-0378">Hydrolase</keyword>
<dbReference type="Gene3D" id="3.30.40.10">
    <property type="entry name" value="Zinc/RING finger domain, C3HC4 (zinc finger)"/>
    <property type="match status" value="1"/>
</dbReference>
<dbReference type="VEuPathDB" id="FungiDB:BO78DRAFT_459548"/>
<keyword evidence="13" id="KW-1185">Reference proteome</keyword>
<dbReference type="PROSITE" id="PS00518">
    <property type="entry name" value="ZF_RING_1"/>
    <property type="match status" value="1"/>
</dbReference>
<keyword evidence="4" id="KW-0863">Zinc-finger</keyword>
<dbReference type="InterPro" id="IPR038718">
    <property type="entry name" value="SNF2-like_sf"/>
</dbReference>
<keyword evidence="3" id="KW-0547">Nucleotide-binding</keyword>
<organism evidence="12 13">
    <name type="scientific">Aspergillus sclerotiicarbonarius (strain CBS 121057 / IBT 28362)</name>
    <dbReference type="NCBI Taxonomy" id="1448318"/>
    <lineage>
        <taxon>Eukaryota</taxon>
        <taxon>Fungi</taxon>
        <taxon>Dikarya</taxon>
        <taxon>Ascomycota</taxon>
        <taxon>Pezizomycotina</taxon>
        <taxon>Eurotiomycetes</taxon>
        <taxon>Eurotiomycetidae</taxon>
        <taxon>Eurotiales</taxon>
        <taxon>Aspergillaceae</taxon>
        <taxon>Aspergillus</taxon>
        <taxon>Aspergillus subgen. Circumdati</taxon>
    </lineage>
</organism>
<evidence type="ECO:0000256" key="2">
    <source>
        <dbReference type="ARBA" id="ARBA00022723"/>
    </source>
</evidence>